<reference evidence="1 2" key="1">
    <citation type="submission" date="2018-03" db="EMBL/GenBank/DDBJ databases">
        <title>Genomic Encyclopedia of Archaeal and Bacterial Type Strains, Phase II (KMG-II): from individual species to whole genera.</title>
        <authorList>
            <person name="Goeker M."/>
        </authorList>
    </citation>
    <scope>NUCLEOTIDE SEQUENCE [LARGE SCALE GENOMIC DNA]</scope>
    <source>
        <strain evidence="1 2">RHA1</strain>
    </source>
</reference>
<organism evidence="1 2">
    <name type="scientific">Laceyella sediminis</name>
    <dbReference type="NCBI Taxonomy" id="573074"/>
    <lineage>
        <taxon>Bacteria</taxon>
        <taxon>Bacillati</taxon>
        <taxon>Bacillota</taxon>
        <taxon>Bacilli</taxon>
        <taxon>Bacillales</taxon>
        <taxon>Thermoactinomycetaceae</taxon>
        <taxon>Laceyella</taxon>
    </lineage>
</organism>
<keyword evidence="2" id="KW-1185">Reference proteome</keyword>
<proteinExistence type="predicted"/>
<dbReference type="Proteomes" id="UP000238836">
    <property type="component" value="Unassembled WGS sequence"/>
</dbReference>
<name>A0ABX5ET75_9BACL</name>
<dbReference type="EMBL" id="PVTZ01000005">
    <property type="protein sequence ID" value="PRZ14898.1"/>
    <property type="molecule type" value="Genomic_DNA"/>
</dbReference>
<sequence length="77" mass="9039">MDMLIEENRPDQVDCIYYSSWNELSHKYSKPDKMLSTINTMMMTTMSKAFAMLDTLYHLSIQSVQITPNCLELIQVR</sequence>
<protein>
    <submittedName>
        <fullName evidence="1">Uncharacterized protein</fullName>
    </submittedName>
</protein>
<evidence type="ECO:0000313" key="1">
    <source>
        <dbReference type="EMBL" id="PRZ14898.1"/>
    </source>
</evidence>
<accession>A0ABX5ET75</accession>
<evidence type="ECO:0000313" key="2">
    <source>
        <dbReference type="Proteomes" id="UP000238836"/>
    </source>
</evidence>
<comment type="caution">
    <text evidence="1">The sequence shown here is derived from an EMBL/GenBank/DDBJ whole genome shotgun (WGS) entry which is preliminary data.</text>
</comment>
<gene>
    <name evidence="1" type="ORF">CLV36_105214</name>
</gene>